<dbReference type="CDD" id="cd06141">
    <property type="entry name" value="WRN_exo"/>
    <property type="match status" value="1"/>
</dbReference>
<comment type="caution">
    <text evidence="5">The sequence shown here is derived from an EMBL/GenBank/DDBJ whole genome shotgun (WGS) entry which is preliminary data.</text>
</comment>
<gene>
    <name evidence="5" type="ORF">VTK73DRAFT_6475</name>
</gene>
<evidence type="ECO:0000259" key="4">
    <source>
        <dbReference type="Pfam" id="PF01612"/>
    </source>
</evidence>
<evidence type="ECO:0000256" key="1">
    <source>
        <dbReference type="ARBA" id="ARBA00022722"/>
    </source>
</evidence>
<keyword evidence="6" id="KW-1185">Reference proteome</keyword>
<evidence type="ECO:0000256" key="2">
    <source>
        <dbReference type="ARBA" id="ARBA00022801"/>
    </source>
</evidence>
<sequence length="697" mass="75722">MHVGCVCLALKSTEGLPPVAMTGGNGGYNVGARASQSLTTMRLTAQGTDRTVTLLGCLSRLSLSGRSSGSCVRRHSLGLPRMANSKPKSYVWEASRGIVFASRKAMLSPTLAFSTTGPPTAMCPRSVQGTVQSLHSLAGAKFQVRDGDEVVLDTTAAYSESTYCASWKDENVSAPAPSASREMLPETTEEGEPDAEHPDPGEREGAASTAAAAAATATATATEDTPKDDAILEPPTTSLDFKIPKELFRNAQLAEAGSPESYWSYSLYRGPGEDGSVDAKVKVHYCKSRFTTERVLQQHFANEKILGFDIEWSPSATRAQGPRQNVSLIQMASPSRVALFHLALYPRGEGDELVAPTLRRIMEDPDVTKVGVAIRADCTRLRRFLDINARGLFELSHLFKLVKHSTTGNFRDVNKRLVSLATQVKEYLHLPMFKGSDVRASDWSQPLQMSQIIYSASDAYAALQLYFALDHLRQNLHPTPPLPYHVELDLPIRLADGVIIPPSDEAAETVEAEDQDSQGPVLPARYLNSLGDSIRIEPDGEDGEPVLKETKPSKLRRSTGQAVQPKDPRIAEAEAWLTEYRQSRGAGARSPINKSAAAAAATPASLRAYRIWHANRDLDPETIAGLLRQPPLQTATVANYILEAIRIEKLPFDATRLQKEVLCRVPPDIQSRRYKTLLKACQAAAAEEVGISVAAQG</sequence>
<feature type="compositionally biased region" description="Basic and acidic residues" evidence="3">
    <location>
        <begin position="194"/>
        <end position="205"/>
    </location>
</feature>
<dbReference type="Proteomes" id="UP001586593">
    <property type="component" value="Unassembled WGS sequence"/>
</dbReference>
<feature type="region of interest" description="Disordered" evidence="3">
    <location>
        <begin position="534"/>
        <end position="567"/>
    </location>
</feature>
<feature type="domain" description="3'-5' exonuclease" evidence="4">
    <location>
        <begin position="298"/>
        <end position="469"/>
    </location>
</feature>
<protein>
    <recommendedName>
        <fullName evidence="4">3'-5' exonuclease domain-containing protein</fullName>
    </recommendedName>
</protein>
<dbReference type="SUPFAM" id="SSF53098">
    <property type="entry name" value="Ribonuclease H-like"/>
    <property type="match status" value="1"/>
</dbReference>
<evidence type="ECO:0000256" key="3">
    <source>
        <dbReference type="SAM" id="MobiDB-lite"/>
    </source>
</evidence>
<dbReference type="InterPro" id="IPR012337">
    <property type="entry name" value="RNaseH-like_sf"/>
</dbReference>
<feature type="region of interest" description="Disordered" evidence="3">
    <location>
        <begin position="172"/>
        <end position="236"/>
    </location>
</feature>
<name>A0ABR3WJB6_9PEZI</name>
<dbReference type="Gene3D" id="3.30.420.10">
    <property type="entry name" value="Ribonuclease H-like superfamily/Ribonuclease H"/>
    <property type="match status" value="1"/>
</dbReference>
<dbReference type="InterPro" id="IPR002562">
    <property type="entry name" value="3'-5'_exonuclease_dom"/>
</dbReference>
<dbReference type="Pfam" id="PF01612">
    <property type="entry name" value="DNA_pol_A_exo1"/>
    <property type="match status" value="1"/>
</dbReference>
<evidence type="ECO:0000313" key="5">
    <source>
        <dbReference type="EMBL" id="KAL1863073.1"/>
    </source>
</evidence>
<dbReference type="InterPro" id="IPR036397">
    <property type="entry name" value="RNaseH_sf"/>
</dbReference>
<dbReference type="PANTHER" id="PTHR13620">
    <property type="entry name" value="3-5 EXONUCLEASE"/>
    <property type="match status" value="1"/>
</dbReference>
<reference evidence="5 6" key="1">
    <citation type="journal article" date="2024" name="Commun. Biol.">
        <title>Comparative genomic analysis of thermophilic fungi reveals convergent evolutionary adaptations and gene losses.</title>
        <authorList>
            <person name="Steindorff A.S."/>
            <person name="Aguilar-Pontes M.V."/>
            <person name="Robinson A.J."/>
            <person name="Andreopoulos B."/>
            <person name="LaButti K."/>
            <person name="Kuo A."/>
            <person name="Mondo S."/>
            <person name="Riley R."/>
            <person name="Otillar R."/>
            <person name="Haridas S."/>
            <person name="Lipzen A."/>
            <person name="Grimwood J."/>
            <person name="Schmutz J."/>
            <person name="Clum A."/>
            <person name="Reid I.D."/>
            <person name="Moisan M.C."/>
            <person name="Butler G."/>
            <person name="Nguyen T.T.M."/>
            <person name="Dewar K."/>
            <person name="Conant G."/>
            <person name="Drula E."/>
            <person name="Henrissat B."/>
            <person name="Hansel C."/>
            <person name="Singer S."/>
            <person name="Hutchinson M.I."/>
            <person name="de Vries R.P."/>
            <person name="Natvig D.O."/>
            <person name="Powell A.J."/>
            <person name="Tsang A."/>
            <person name="Grigoriev I.V."/>
        </authorList>
    </citation>
    <scope>NUCLEOTIDE SEQUENCE [LARGE SCALE GENOMIC DNA]</scope>
    <source>
        <strain evidence="5 6">ATCC 24622</strain>
    </source>
</reference>
<accession>A0ABR3WJB6</accession>
<keyword evidence="2" id="KW-0378">Hydrolase</keyword>
<proteinExistence type="predicted"/>
<organism evidence="5 6">
    <name type="scientific">Phialemonium thermophilum</name>
    <dbReference type="NCBI Taxonomy" id="223376"/>
    <lineage>
        <taxon>Eukaryota</taxon>
        <taxon>Fungi</taxon>
        <taxon>Dikarya</taxon>
        <taxon>Ascomycota</taxon>
        <taxon>Pezizomycotina</taxon>
        <taxon>Sordariomycetes</taxon>
        <taxon>Sordariomycetidae</taxon>
        <taxon>Cephalothecales</taxon>
        <taxon>Cephalothecaceae</taxon>
        <taxon>Phialemonium</taxon>
    </lineage>
</organism>
<dbReference type="InterPro" id="IPR051132">
    <property type="entry name" value="3-5_Exonuclease_domain"/>
</dbReference>
<feature type="compositionally biased region" description="Low complexity" evidence="3">
    <location>
        <begin position="206"/>
        <end position="222"/>
    </location>
</feature>
<dbReference type="EMBL" id="JAZHXJ010000365">
    <property type="protein sequence ID" value="KAL1863073.1"/>
    <property type="molecule type" value="Genomic_DNA"/>
</dbReference>
<evidence type="ECO:0000313" key="6">
    <source>
        <dbReference type="Proteomes" id="UP001586593"/>
    </source>
</evidence>
<dbReference type="PANTHER" id="PTHR13620:SF104">
    <property type="entry name" value="EXONUCLEASE 3'-5' DOMAIN-CONTAINING PROTEIN 2"/>
    <property type="match status" value="1"/>
</dbReference>
<keyword evidence="1" id="KW-0540">Nuclease</keyword>